<keyword evidence="1" id="KW-0862">Zinc</keyword>
<dbReference type="InterPro" id="IPR013087">
    <property type="entry name" value="Znf_C2H2_type"/>
</dbReference>
<protein>
    <recommendedName>
        <fullName evidence="3">C2H2-type domain-containing protein</fullName>
    </recommendedName>
</protein>
<dbReference type="STRING" id="34690.A0A182UCY8"/>
<organism evidence="4 5">
    <name type="scientific">Anopheles melas</name>
    <dbReference type="NCBI Taxonomy" id="34690"/>
    <lineage>
        <taxon>Eukaryota</taxon>
        <taxon>Metazoa</taxon>
        <taxon>Ecdysozoa</taxon>
        <taxon>Arthropoda</taxon>
        <taxon>Hexapoda</taxon>
        <taxon>Insecta</taxon>
        <taxon>Pterygota</taxon>
        <taxon>Neoptera</taxon>
        <taxon>Endopterygota</taxon>
        <taxon>Diptera</taxon>
        <taxon>Nematocera</taxon>
        <taxon>Culicoidea</taxon>
        <taxon>Culicidae</taxon>
        <taxon>Anophelinae</taxon>
        <taxon>Anopheles</taxon>
    </lineage>
</organism>
<dbReference type="PANTHER" id="PTHR18898:SF2">
    <property type="entry name" value="NUCLEOPROTEIN TPR"/>
    <property type="match status" value="1"/>
</dbReference>
<keyword evidence="5" id="KW-1185">Reference proteome</keyword>
<feature type="region of interest" description="Disordered" evidence="2">
    <location>
        <begin position="1"/>
        <end position="30"/>
    </location>
</feature>
<dbReference type="GO" id="GO:0006406">
    <property type="term" value="P:mRNA export from nucleus"/>
    <property type="evidence" value="ECO:0007669"/>
    <property type="project" value="TreeGrafter"/>
</dbReference>
<dbReference type="GO" id="GO:0005643">
    <property type="term" value="C:nuclear pore"/>
    <property type="evidence" value="ECO:0007669"/>
    <property type="project" value="TreeGrafter"/>
</dbReference>
<dbReference type="PROSITE" id="PS50157">
    <property type="entry name" value="ZINC_FINGER_C2H2_2"/>
    <property type="match status" value="3"/>
</dbReference>
<dbReference type="Gene3D" id="3.30.160.60">
    <property type="entry name" value="Classic Zinc Finger"/>
    <property type="match status" value="2"/>
</dbReference>
<feature type="compositionally biased region" description="Low complexity" evidence="2">
    <location>
        <begin position="632"/>
        <end position="644"/>
    </location>
</feature>
<dbReference type="GO" id="GO:1901673">
    <property type="term" value="P:regulation of mitotic spindle assembly"/>
    <property type="evidence" value="ECO:0007669"/>
    <property type="project" value="TreeGrafter"/>
</dbReference>
<reference evidence="5" key="1">
    <citation type="submission" date="2014-01" db="EMBL/GenBank/DDBJ databases">
        <title>The Genome Sequence of Anopheles melas CM1001059_A (V2).</title>
        <authorList>
            <consortium name="The Broad Institute Genomics Platform"/>
            <person name="Neafsey D.E."/>
            <person name="Besansky N."/>
            <person name="Howell P."/>
            <person name="Walton C."/>
            <person name="Young S.K."/>
            <person name="Zeng Q."/>
            <person name="Gargeya S."/>
            <person name="Fitzgerald M."/>
            <person name="Haas B."/>
            <person name="Abouelleil A."/>
            <person name="Allen A.W."/>
            <person name="Alvarado L."/>
            <person name="Arachchi H.M."/>
            <person name="Berlin A.M."/>
            <person name="Chapman S.B."/>
            <person name="Gainer-Dewar J."/>
            <person name="Goldberg J."/>
            <person name="Griggs A."/>
            <person name="Gujja S."/>
            <person name="Hansen M."/>
            <person name="Howarth C."/>
            <person name="Imamovic A."/>
            <person name="Ireland A."/>
            <person name="Larimer J."/>
            <person name="McCowan C."/>
            <person name="Murphy C."/>
            <person name="Pearson M."/>
            <person name="Poon T.W."/>
            <person name="Priest M."/>
            <person name="Roberts A."/>
            <person name="Saif S."/>
            <person name="Shea T."/>
            <person name="Sisk P."/>
            <person name="Sykes S."/>
            <person name="Wortman J."/>
            <person name="Nusbaum C."/>
            <person name="Birren B."/>
        </authorList>
    </citation>
    <scope>NUCLEOTIDE SEQUENCE [LARGE SCALE GENOMIC DNA]</scope>
    <source>
        <strain evidence="5">CM1001059</strain>
    </source>
</reference>
<keyword evidence="1" id="KW-0863">Zinc-finger</keyword>
<feature type="domain" description="C2H2-type" evidence="3">
    <location>
        <begin position="327"/>
        <end position="354"/>
    </location>
</feature>
<feature type="compositionally biased region" description="Low complexity" evidence="2">
    <location>
        <begin position="236"/>
        <end position="251"/>
    </location>
</feature>
<keyword evidence="1" id="KW-0479">Metal-binding</keyword>
<dbReference type="AlphaFoldDB" id="A0A182UCY8"/>
<feature type="domain" description="C2H2-type" evidence="3">
    <location>
        <begin position="93"/>
        <end position="117"/>
    </location>
</feature>
<dbReference type="PROSITE" id="PS00028">
    <property type="entry name" value="ZINC_FINGER_C2H2_1"/>
    <property type="match status" value="4"/>
</dbReference>
<dbReference type="Proteomes" id="UP000075902">
    <property type="component" value="Unassembled WGS sequence"/>
</dbReference>
<proteinExistence type="predicted"/>
<dbReference type="Pfam" id="PF00096">
    <property type="entry name" value="zf-C2H2"/>
    <property type="match status" value="2"/>
</dbReference>
<dbReference type="InterPro" id="IPR036236">
    <property type="entry name" value="Znf_C2H2_sf"/>
</dbReference>
<feature type="region of interest" description="Disordered" evidence="2">
    <location>
        <begin position="186"/>
        <end position="251"/>
    </location>
</feature>
<dbReference type="SMART" id="SM00355">
    <property type="entry name" value="ZnF_C2H2"/>
    <property type="match status" value="5"/>
</dbReference>
<dbReference type="GO" id="GO:0008270">
    <property type="term" value="F:zinc ion binding"/>
    <property type="evidence" value="ECO:0007669"/>
    <property type="project" value="UniProtKB-KW"/>
</dbReference>
<reference evidence="4" key="2">
    <citation type="submission" date="2020-05" db="UniProtKB">
        <authorList>
            <consortium name="EnsemblMetazoa"/>
        </authorList>
    </citation>
    <scope>IDENTIFICATION</scope>
    <source>
        <strain evidence="4">CM1001059</strain>
    </source>
</reference>
<dbReference type="EnsemblMetazoa" id="AMEC018140-RA">
    <property type="protein sequence ID" value="AMEC018140-PA"/>
    <property type="gene ID" value="AMEC018140"/>
</dbReference>
<evidence type="ECO:0000256" key="2">
    <source>
        <dbReference type="SAM" id="MobiDB-lite"/>
    </source>
</evidence>
<evidence type="ECO:0000256" key="1">
    <source>
        <dbReference type="PROSITE-ProRule" id="PRU00042"/>
    </source>
</evidence>
<evidence type="ECO:0000313" key="5">
    <source>
        <dbReference type="Proteomes" id="UP000075902"/>
    </source>
</evidence>
<dbReference type="VEuPathDB" id="VectorBase:AMEC018140"/>
<evidence type="ECO:0000313" key="4">
    <source>
        <dbReference type="EnsemblMetazoa" id="AMEC018140-PA"/>
    </source>
</evidence>
<dbReference type="GO" id="GO:0017056">
    <property type="term" value="F:structural constituent of nuclear pore"/>
    <property type="evidence" value="ECO:0007669"/>
    <property type="project" value="TreeGrafter"/>
</dbReference>
<evidence type="ECO:0000259" key="3">
    <source>
        <dbReference type="PROSITE" id="PS50157"/>
    </source>
</evidence>
<name>A0A182UCY8_9DIPT</name>
<feature type="compositionally biased region" description="Low complexity" evidence="2">
    <location>
        <begin position="1"/>
        <end position="10"/>
    </location>
</feature>
<sequence length="661" mass="74571">MATANAAVVVPPVPPAADDQDYQESDKTRASNAEDFPNFRDFQIVKMVQHFRVVTDGSQEQLRLGFKCKTCGTTFNKTMQLLGHIRLHFEDEHTCRDCGKYFFDPNKLQVHIKAKHTINMLKCQLGCPRYSTPSFKCLQLHYERFHFVKIRMRELRKMDEAIRNGGTVMTQIISKKQQRKQLRTLEALRSGSSGEDSQGAEGPYEGEEEDMEQQQEEDEEEEEQAGEDEEVEEEQQPVPQQQQQQQQQPQQQQLLQPQIHLQQIQIQQPQLIHQLQPQQQYVIQTVEPVTVAAAPEEEDDGYDDDDDGSEKVLSETAEENALYDDQMQCCVCGAIFEEEQQLEQHENSHTAPLECSFCSMTFLQLPDIRAHYQARHQAISRPSQQYVIAHPSGSLVQQQALHQIVHNPHQLQHDQQQQHQQHQQHQQPQIQQTAQFIPSAANGAMTTMLVMQNGMLIPVHAIDSAQLTAVNPYQHQQAPTTTLTPIAQSPQIAWPITATPIATTHHHHHHHQQQQQQQQQQILPPVHNQIEIIPLHSSPQAGGGAGVAAAGGGAQHHSIIASIGTSPQQQQQQQQQQQTQTLTPIQLSIKDASGNVIGGGGTAPNATGGYVINQIASIDPSYLKQIDPVLHQQQQQQQQQPQQQIHAQWHTSAQPQQQFHS</sequence>
<feature type="domain" description="C2H2-type" evidence="3">
    <location>
        <begin position="66"/>
        <end position="93"/>
    </location>
</feature>
<feature type="compositionally biased region" description="Polar residues" evidence="2">
    <location>
        <begin position="645"/>
        <end position="661"/>
    </location>
</feature>
<feature type="region of interest" description="Disordered" evidence="2">
    <location>
        <begin position="503"/>
        <end position="522"/>
    </location>
</feature>
<dbReference type="SUPFAM" id="SSF57667">
    <property type="entry name" value="beta-beta-alpha zinc fingers"/>
    <property type="match status" value="2"/>
</dbReference>
<feature type="compositionally biased region" description="Acidic residues" evidence="2">
    <location>
        <begin position="204"/>
        <end position="235"/>
    </location>
</feature>
<dbReference type="PANTHER" id="PTHR18898">
    <property type="entry name" value="NUCLEOPROTEIN TPR-RELATED"/>
    <property type="match status" value="1"/>
</dbReference>
<accession>A0A182UCY8</accession>
<feature type="region of interest" description="Disordered" evidence="2">
    <location>
        <begin position="630"/>
        <end position="661"/>
    </location>
</feature>
<feature type="region of interest" description="Disordered" evidence="2">
    <location>
        <begin position="409"/>
        <end position="432"/>
    </location>
</feature>